<dbReference type="InterPro" id="IPR019410">
    <property type="entry name" value="Methyltransf_16"/>
</dbReference>
<proteinExistence type="predicted"/>
<dbReference type="InterPro" id="IPR029063">
    <property type="entry name" value="SAM-dependent_MTases_sf"/>
</dbReference>
<dbReference type="Proteomes" id="UP000601435">
    <property type="component" value="Unassembled WGS sequence"/>
</dbReference>
<evidence type="ECO:0000313" key="2">
    <source>
        <dbReference type="Proteomes" id="UP000601435"/>
    </source>
</evidence>
<comment type="caution">
    <text evidence="1">The sequence shown here is derived from an EMBL/GenBank/DDBJ whole genome shotgun (WGS) entry which is preliminary data.</text>
</comment>
<organism evidence="1 2">
    <name type="scientific">Symbiodinium necroappetens</name>
    <dbReference type="NCBI Taxonomy" id="1628268"/>
    <lineage>
        <taxon>Eukaryota</taxon>
        <taxon>Sar</taxon>
        <taxon>Alveolata</taxon>
        <taxon>Dinophyceae</taxon>
        <taxon>Suessiales</taxon>
        <taxon>Symbiodiniaceae</taxon>
        <taxon>Symbiodinium</taxon>
    </lineage>
</organism>
<dbReference type="AlphaFoldDB" id="A0A812W2V2"/>
<dbReference type="OrthoDB" id="413520at2759"/>
<gene>
    <name evidence="1" type="primary">GAT1</name>
    <name evidence="1" type="ORF">SNEC2469_LOCUS19113</name>
</gene>
<name>A0A812W2V2_9DINO</name>
<accession>A0A812W2V2</accession>
<evidence type="ECO:0000313" key="1">
    <source>
        <dbReference type="EMBL" id="CAE7668489.1"/>
    </source>
</evidence>
<dbReference type="Gene3D" id="3.40.50.150">
    <property type="entry name" value="Vaccinia Virus protein VP39"/>
    <property type="match status" value="1"/>
</dbReference>
<dbReference type="SUPFAM" id="SSF53335">
    <property type="entry name" value="S-adenosyl-L-methionine-dependent methyltransferases"/>
    <property type="match status" value="1"/>
</dbReference>
<dbReference type="EMBL" id="CAJNJA010032581">
    <property type="protein sequence ID" value="CAE7668489.1"/>
    <property type="molecule type" value="Genomic_DNA"/>
</dbReference>
<dbReference type="Pfam" id="PF10294">
    <property type="entry name" value="Methyltransf_16"/>
    <property type="match status" value="1"/>
</dbReference>
<sequence length="108" mass="12054">VVANWPKDALPNYDVILCSDVLYWSDVVADLAAVLGRLLQNGKTTLLWCWVRRHENVARELWRALAAQGIVVGRLPLETGLLQSEDFCHVSRHVEAFVGCARGGQLDQ</sequence>
<feature type="non-terminal residue" evidence="1">
    <location>
        <position position="108"/>
    </location>
</feature>
<reference evidence="1" key="1">
    <citation type="submission" date="2021-02" db="EMBL/GenBank/DDBJ databases">
        <authorList>
            <person name="Dougan E. K."/>
            <person name="Rhodes N."/>
            <person name="Thang M."/>
            <person name="Chan C."/>
        </authorList>
    </citation>
    <scope>NUCLEOTIDE SEQUENCE</scope>
</reference>
<protein>
    <submittedName>
        <fullName evidence="1">GAT1 protein</fullName>
    </submittedName>
</protein>
<feature type="non-terminal residue" evidence="1">
    <location>
        <position position="1"/>
    </location>
</feature>
<keyword evidence="2" id="KW-1185">Reference proteome</keyword>